<accession>J5Q791</accession>
<dbReference type="AlphaFoldDB" id="J5Q791"/>
<dbReference type="GO" id="GO:0006620">
    <property type="term" value="P:post-translational protein targeting to endoplasmic reticulum membrane"/>
    <property type="evidence" value="ECO:0007669"/>
    <property type="project" value="TreeGrafter"/>
</dbReference>
<feature type="region of interest" description="Disordered" evidence="4">
    <location>
        <begin position="70"/>
        <end position="108"/>
    </location>
</feature>
<feature type="compositionally biased region" description="Basic and acidic residues" evidence="4">
    <location>
        <begin position="201"/>
        <end position="217"/>
    </location>
</feature>
<dbReference type="GO" id="GO:0016020">
    <property type="term" value="C:membrane"/>
    <property type="evidence" value="ECO:0007669"/>
    <property type="project" value="TreeGrafter"/>
</dbReference>
<dbReference type="GO" id="GO:0072380">
    <property type="term" value="C:TRC complex"/>
    <property type="evidence" value="ECO:0007669"/>
    <property type="project" value="TreeGrafter"/>
</dbReference>
<feature type="compositionally biased region" description="Basic and acidic residues" evidence="4">
    <location>
        <begin position="92"/>
        <end position="102"/>
    </location>
</feature>
<evidence type="ECO:0000313" key="5">
    <source>
        <dbReference type="EMBL" id="EJT45853.1"/>
    </source>
</evidence>
<comment type="caution">
    <text evidence="5">The sequence shown here is derived from an EMBL/GenBank/DDBJ whole genome shotgun (WGS) entry which is preliminary data.</text>
</comment>
<dbReference type="PROSITE" id="PS50005">
    <property type="entry name" value="TPR"/>
    <property type="match status" value="2"/>
</dbReference>
<dbReference type="Proteomes" id="UP000002748">
    <property type="component" value="Unassembled WGS sequence"/>
</dbReference>
<dbReference type="HOGENOM" id="CLU_044224_1_1_1"/>
<dbReference type="RefSeq" id="XP_014176343.1">
    <property type="nucleotide sequence ID" value="XM_014320868.1"/>
</dbReference>
<organism evidence="5 6">
    <name type="scientific">Trichosporon asahii var. asahii (strain ATCC 90039 / CBS 2479 / JCM 2466 / KCTC 7840 / NBRC 103889/ NCYC 2677 / UAMH 7654)</name>
    <name type="common">Yeast</name>
    <dbReference type="NCBI Taxonomy" id="1186058"/>
    <lineage>
        <taxon>Eukaryota</taxon>
        <taxon>Fungi</taxon>
        <taxon>Dikarya</taxon>
        <taxon>Basidiomycota</taxon>
        <taxon>Agaricomycotina</taxon>
        <taxon>Tremellomycetes</taxon>
        <taxon>Trichosporonales</taxon>
        <taxon>Trichosporonaceae</taxon>
        <taxon>Trichosporon</taxon>
    </lineage>
</organism>
<dbReference type="Pfam" id="PF07719">
    <property type="entry name" value="TPR_2"/>
    <property type="match status" value="1"/>
</dbReference>
<dbReference type="SMART" id="SM00028">
    <property type="entry name" value="TPR"/>
    <property type="match status" value="3"/>
</dbReference>
<dbReference type="PANTHER" id="PTHR45831">
    <property type="entry name" value="LD24721P"/>
    <property type="match status" value="1"/>
</dbReference>
<feature type="repeat" description="TPR" evidence="3">
    <location>
        <begin position="156"/>
        <end position="189"/>
    </location>
</feature>
<feature type="region of interest" description="Disordered" evidence="4">
    <location>
        <begin position="1"/>
        <end position="27"/>
    </location>
</feature>
<name>J5Q791_TRIAS</name>
<dbReference type="SUPFAM" id="SSF48452">
    <property type="entry name" value="TPR-like"/>
    <property type="match status" value="1"/>
</dbReference>
<dbReference type="Pfam" id="PF00515">
    <property type="entry name" value="TPR_1"/>
    <property type="match status" value="1"/>
</dbReference>
<feature type="region of interest" description="Disordered" evidence="4">
    <location>
        <begin position="197"/>
        <end position="228"/>
    </location>
</feature>
<sequence>MSDARKKQLVWNFPPRTGPSRTMTRSRSRWRCLGESFGVDPDSAEDKAAYSIAPATLLSLLDVLNKTRSKSAPAASQAPAAEASSSSSGPSEADKKEAEAHKVKGNQLMSQKKYSDAIKEYTAAIALDPNPVYYSNRAAAWSGLGKHESAVEDAERAIELDPNHAYYCLNKFADAVEAYENGLKIDPSNQNMKNSLATAKSRADDQKSNAVSDREPRSGGGAGAGAGGMPDLSSLAGLMGGLGGGGGGMPDIASLMQNPQMMQMAQQLMANGGMERLMNNPTLRNMADNMQNGGGMPDFNQLAQDPAMRDLAQQFMGQGGLGGQSGAGGNGGR</sequence>
<feature type="compositionally biased region" description="Low complexity" evidence="4">
    <location>
        <begin position="71"/>
        <end position="91"/>
    </location>
</feature>
<dbReference type="PANTHER" id="PTHR45831:SF2">
    <property type="entry name" value="LD24721P"/>
    <property type="match status" value="1"/>
</dbReference>
<dbReference type="VEuPathDB" id="FungiDB:A1Q1_05659"/>
<feature type="compositionally biased region" description="Low complexity" evidence="4">
    <location>
        <begin position="14"/>
        <end position="23"/>
    </location>
</feature>
<keyword evidence="2 3" id="KW-0802">TPR repeat</keyword>
<dbReference type="KEGG" id="tasa:A1Q1_05659"/>
<evidence type="ECO:0000256" key="1">
    <source>
        <dbReference type="ARBA" id="ARBA00022737"/>
    </source>
</evidence>
<proteinExistence type="predicted"/>
<dbReference type="InterPro" id="IPR019734">
    <property type="entry name" value="TPR_rpt"/>
</dbReference>
<evidence type="ECO:0000256" key="4">
    <source>
        <dbReference type="SAM" id="MobiDB-lite"/>
    </source>
</evidence>
<evidence type="ECO:0000256" key="2">
    <source>
        <dbReference type="ARBA" id="ARBA00022803"/>
    </source>
</evidence>
<dbReference type="EMBL" id="ALBS01000320">
    <property type="protein sequence ID" value="EJT45853.1"/>
    <property type="molecule type" value="Genomic_DNA"/>
</dbReference>
<dbReference type="InterPro" id="IPR011990">
    <property type="entry name" value="TPR-like_helical_dom_sf"/>
</dbReference>
<dbReference type="OrthoDB" id="2335338at2759"/>
<dbReference type="Gene3D" id="1.25.40.10">
    <property type="entry name" value="Tetratricopeptide repeat domain"/>
    <property type="match status" value="1"/>
</dbReference>
<dbReference type="GeneID" id="25989171"/>
<feature type="compositionally biased region" description="Gly residues" evidence="4">
    <location>
        <begin position="218"/>
        <end position="228"/>
    </location>
</feature>
<reference evidence="5 6" key="1">
    <citation type="journal article" date="2012" name="Eukaryot. Cell">
        <title>Draft genome sequence of CBS 2479, the standard type strain of Trichosporon asahii.</title>
        <authorList>
            <person name="Yang R.Y."/>
            <person name="Li H.T."/>
            <person name="Zhu H."/>
            <person name="Zhou G.P."/>
            <person name="Wang M."/>
            <person name="Wang L."/>
        </authorList>
    </citation>
    <scope>NUCLEOTIDE SEQUENCE [LARGE SCALE GENOMIC DNA]</scope>
    <source>
        <strain evidence="6">ATCC 90039 / CBS 2479 / JCM 2466 / KCTC 7840 / NCYC 2677 / UAMH 7654</strain>
    </source>
</reference>
<evidence type="ECO:0000256" key="3">
    <source>
        <dbReference type="PROSITE-ProRule" id="PRU00339"/>
    </source>
</evidence>
<evidence type="ECO:0000313" key="6">
    <source>
        <dbReference type="Proteomes" id="UP000002748"/>
    </source>
</evidence>
<gene>
    <name evidence="5" type="ORF">A1Q1_05659</name>
</gene>
<dbReference type="InterPro" id="IPR013105">
    <property type="entry name" value="TPR_2"/>
</dbReference>
<dbReference type="GO" id="GO:0060090">
    <property type="term" value="F:molecular adaptor activity"/>
    <property type="evidence" value="ECO:0007669"/>
    <property type="project" value="TreeGrafter"/>
</dbReference>
<dbReference type="InterPro" id="IPR047150">
    <property type="entry name" value="SGT"/>
</dbReference>
<protein>
    <submittedName>
        <fullName evidence="5">Cytoplasm protein</fullName>
    </submittedName>
</protein>
<keyword evidence="1" id="KW-0677">Repeat</keyword>
<feature type="repeat" description="TPR" evidence="3">
    <location>
        <begin position="98"/>
        <end position="131"/>
    </location>
</feature>